<reference evidence="2" key="2">
    <citation type="submission" date="2007-08" db="EMBL/GenBank/DDBJ databases">
        <authorList>
            <person name="Nene V."/>
        </authorList>
    </citation>
    <scope>NUCLEOTIDE SEQUENCE</scope>
    <source>
        <strain evidence="2">T2Bo</strain>
    </source>
</reference>
<dbReference type="EMBL" id="AAXT01000001">
    <property type="protein sequence ID" value="EDO08349.1"/>
    <property type="molecule type" value="Genomic_DNA"/>
</dbReference>
<dbReference type="GeneID" id="5480169"/>
<proteinExistence type="evidence at transcript level"/>
<protein>
    <submittedName>
        <fullName evidence="2">Uncharacterized protein</fullName>
    </submittedName>
</protein>
<organism evidence="2 3">
    <name type="scientific">Babesia bovis</name>
    <dbReference type="NCBI Taxonomy" id="5865"/>
    <lineage>
        <taxon>Eukaryota</taxon>
        <taxon>Sar</taxon>
        <taxon>Alveolata</taxon>
        <taxon>Apicomplexa</taxon>
        <taxon>Aconoidasida</taxon>
        <taxon>Piroplasmida</taxon>
        <taxon>Babesiidae</taxon>
        <taxon>Babesia</taxon>
    </lineage>
</organism>
<accession>A7AP65</accession>
<name>A7AP65_BABBO</name>
<gene>
    <name evidence="1 2" type="ORF">BBOV_III007890</name>
</gene>
<dbReference type="RefSeq" id="XP_001611917.1">
    <property type="nucleotide sequence ID" value="XM_001611867.1"/>
</dbReference>
<dbReference type="VEuPathDB" id="PiroplasmaDB:BBOV_III007890"/>
<reference evidence="3" key="5">
    <citation type="journal article" date="2021" name="Int. J. Parasitol.">
        <title>Comparative analysis of gene expression between Babesia bovis blood stages and kinetes allowed by improved genome annotation.</title>
        <authorList>
            <person name="Ueti M.W."/>
            <person name="Johnson W.C."/>
            <person name="Kappmeyer L.S."/>
            <person name="Herndon D.R."/>
            <person name="Mousel M.R."/>
            <person name="Reif K.E."/>
            <person name="Taus N.S."/>
            <person name="Ifeonu O.O."/>
            <person name="Silva J.C."/>
            <person name="Suarez C.E."/>
            <person name="Brayton K.A."/>
        </authorList>
    </citation>
    <scope>NUCLEOTIDE SEQUENCE [LARGE SCALE GENOMIC DNA]</scope>
</reference>
<dbReference type="AlphaFoldDB" id="A7AP65"/>
<evidence type="ECO:0000313" key="3">
    <source>
        <dbReference type="Proteomes" id="UP000002173"/>
    </source>
</evidence>
<dbReference type="Proteomes" id="UP000002173">
    <property type="component" value="Unassembled WGS sequence"/>
</dbReference>
<dbReference type="EMBL" id="AK441650">
    <property type="protein sequence ID" value="BAN65444.1"/>
    <property type="molecule type" value="mRNA"/>
</dbReference>
<dbReference type="eggNOG" id="ENOG502SVDM">
    <property type="taxonomic scope" value="Eukaryota"/>
</dbReference>
<evidence type="ECO:0000313" key="2">
    <source>
        <dbReference type="EMBL" id="EDO08349.1"/>
    </source>
</evidence>
<keyword evidence="3" id="KW-1185">Reference proteome</keyword>
<evidence type="ECO:0000313" key="1">
    <source>
        <dbReference type="EMBL" id="BAN65444.1"/>
    </source>
</evidence>
<reference evidence="2 3" key="1">
    <citation type="journal article" date="2007" name="PLoS Pathog.">
        <title>Genome sequence of Babesia bovis and comparative analysis of apicomplexan hemoprotozoa.</title>
        <authorList>
            <person name="Brayton K.A."/>
            <person name="Lau A.O.T."/>
            <person name="Herndon D.R."/>
            <person name="Hannick L."/>
            <person name="Kappmeyer L.S."/>
            <person name="Berens S.J."/>
            <person name="Bidwell S.L."/>
            <person name="Brown W.C."/>
            <person name="Crabtree J."/>
            <person name="Fadrosh D."/>
            <person name="Feldblum T."/>
            <person name="Forberger H.A."/>
            <person name="Haas B.J."/>
            <person name="Howell J.M."/>
            <person name="Khouri H."/>
            <person name="Koo H."/>
            <person name="Mann D.J."/>
            <person name="Norimine J."/>
            <person name="Paulsen I.T."/>
            <person name="Radune D."/>
            <person name="Ren Q."/>
            <person name="Smith R.K. Jr."/>
            <person name="Suarez C.E."/>
            <person name="White O."/>
            <person name="Wortman J.R."/>
            <person name="Knowles D.P. Jr."/>
            <person name="McElwain T.F."/>
            <person name="Nene V.M."/>
        </authorList>
    </citation>
    <scope>NUCLEOTIDE SEQUENCE [LARGE SCALE GENOMIC DNA]</scope>
    <source>
        <strain evidence="2">T2Bo</strain>
    </source>
</reference>
<dbReference type="OMA" id="IKFPYND"/>
<reference evidence="1" key="3">
    <citation type="journal article" date="2014" name="BMC Genomics">
        <title>The Babesia bovis gene and promoter model: an update from full-length EST analysis.</title>
        <authorList>
            <person name="Yamagishi J."/>
            <person name="Wakaguri H."/>
            <person name="Yokoyama N."/>
            <person name="Yamashita R."/>
            <person name="Suzuki Y."/>
            <person name="Xuan X."/>
            <person name="Igarashi I."/>
        </authorList>
    </citation>
    <scope>NUCLEOTIDE SEQUENCE</scope>
    <source>
        <strain evidence="1">Texas</strain>
    </source>
</reference>
<reference evidence="3" key="4">
    <citation type="journal article" date="2020" name="Data Brief">
        <title>Transcriptome dataset of Babesia bovis life stages within vertebrate and invertebrate hosts.</title>
        <authorList>
            <person name="Ueti M.W."/>
            <person name="Johnson W.C."/>
            <person name="Kappmeyer L.S."/>
            <person name="Herndon D.R."/>
            <person name="Mousel M.R."/>
            <person name="Reif K.E."/>
            <person name="Taus N.S."/>
            <person name="Ifeonu O.O."/>
            <person name="Silva J.C."/>
            <person name="Suarez C.E."/>
            <person name="Brayton K.A."/>
        </authorList>
    </citation>
    <scope>NUCLEOTIDE SEQUENCE [LARGE SCALE GENOMIC DNA]</scope>
</reference>
<dbReference type="FunCoup" id="A7AP65">
    <property type="interactions" value="2"/>
</dbReference>
<dbReference type="KEGG" id="bbo:BBOV_III007890"/>
<sequence>MMKFASSAHRTMFLRMVSLQIKCNLLRRFGGVRQEECRLLRSKTARQLILHWASDIVDRLPADSDQQAAFVARESQKIPENVLNQDDVSALLRNDAGLKWLVSRLEDSDAMVPKPYFPSVLRHNMMQYPFKPYDINKSRHLYGLLKFPFYSLTADVNRTASEKFTGLQDPVMPNECTVPGEHNIASDHIYQDGGTLATSNYIYAPSELETGLGGNMI</sequence>